<evidence type="ECO:0000313" key="2">
    <source>
        <dbReference type="Proteomes" id="UP000030125"/>
    </source>
</evidence>
<reference evidence="1 2" key="1">
    <citation type="submission" date="2014-08" db="EMBL/GenBank/DDBJ databases">
        <title>Porphyromonas cangingivalis strain:COT-109_OH1386 Genome sequencing.</title>
        <authorList>
            <person name="Wallis C."/>
            <person name="Deusch O."/>
            <person name="O'Flynn C."/>
            <person name="Davis I."/>
            <person name="Jospin G."/>
            <person name="Darling A.E."/>
            <person name="Coil D.A."/>
            <person name="Alexiev A."/>
            <person name="Horsfall A."/>
            <person name="Kirkwood N."/>
            <person name="Harris S."/>
            <person name="Eisen J.A."/>
        </authorList>
    </citation>
    <scope>NUCLEOTIDE SEQUENCE [LARGE SCALE GENOMIC DNA]</scope>
    <source>
        <strain evidence="2">COT-109 OH1386</strain>
    </source>
</reference>
<evidence type="ECO:0000313" key="1">
    <source>
        <dbReference type="EMBL" id="KGN81259.1"/>
    </source>
</evidence>
<organism evidence="1 2">
    <name type="scientific">Porphyromonas cangingivalis</name>
    <dbReference type="NCBI Taxonomy" id="36874"/>
    <lineage>
        <taxon>Bacteria</taxon>
        <taxon>Pseudomonadati</taxon>
        <taxon>Bacteroidota</taxon>
        <taxon>Bacteroidia</taxon>
        <taxon>Bacteroidales</taxon>
        <taxon>Porphyromonadaceae</taxon>
        <taxon>Porphyromonas</taxon>
    </lineage>
</organism>
<accession>A0A0A2EY81</accession>
<comment type="caution">
    <text evidence="1">The sequence shown here is derived from an EMBL/GenBank/DDBJ whole genome shotgun (WGS) entry which is preliminary data.</text>
</comment>
<name>A0A0A2EY81_PORCN</name>
<gene>
    <name evidence="1" type="ORF">HQ35_04660</name>
</gene>
<dbReference type="AlphaFoldDB" id="A0A0A2EY81"/>
<dbReference type="EMBL" id="JQJD01000030">
    <property type="protein sequence ID" value="KGN81259.1"/>
    <property type="molecule type" value="Genomic_DNA"/>
</dbReference>
<dbReference type="Proteomes" id="UP000030125">
    <property type="component" value="Unassembled WGS sequence"/>
</dbReference>
<dbReference type="STRING" id="36874.HQ34_03690"/>
<proteinExistence type="predicted"/>
<keyword evidence="2" id="KW-1185">Reference proteome</keyword>
<protein>
    <submittedName>
        <fullName evidence="1">Uncharacterized protein</fullName>
    </submittedName>
</protein>
<sequence length="123" mass="14600">MVFIALFLVLLIIIFKFLNKELSAYKDVDQGELEELIEQPYEYDFDETEMYVEEARNYETKPKYDYNREEIVMKEAPRSVPIKPIEKLEEIAEENPMGVEILGDSTEDLRRAVILSEILQRKF</sequence>